<dbReference type="GeneID" id="70293479"/>
<keyword evidence="1" id="KW-0175">Coiled coil</keyword>
<dbReference type="RefSeq" id="XP_046113281.1">
    <property type="nucleotide sequence ID" value="XM_046262576.1"/>
</dbReference>
<dbReference type="AlphaFoldDB" id="A0A9P7ZCG5"/>
<organism evidence="2 3">
    <name type="scientific">Emericellopsis atlantica</name>
    <dbReference type="NCBI Taxonomy" id="2614577"/>
    <lineage>
        <taxon>Eukaryota</taxon>
        <taxon>Fungi</taxon>
        <taxon>Dikarya</taxon>
        <taxon>Ascomycota</taxon>
        <taxon>Pezizomycotina</taxon>
        <taxon>Sordariomycetes</taxon>
        <taxon>Hypocreomycetidae</taxon>
        <taxon>Hypocreales</taxon>
        <taxon>Bionectriaceae</taxon>
        <taxon>Emericellopsis</taxon>
    </lineage>
</organism>
<accession>A0A9P7ZCG5</accession>
<name>A0A9P7ZCG5_9HYPO</name>
<gene>
    <name evidence="2" type="ORF">F5Z01DRAFT_641267</name>
</gene>
<evidence type="ECO:0000313" key="2">
    <source>
        <dbReference type="EMBL" id="KAG9249356.1"/>
    </source>
</evidence>
<comment type="caution">
    <text evidence="2">The sequence shown here is derived from an EMBL/GenBank/DDBJ whole genome shotgun (WGS) entry which is preliminary data.</text>
</comment>
<evidence type="ECO:0000256" key="1">
    <source>
        <dbReference type="SAM" id="Coils"/>
    </source>
</evidence>
<sequence length="221" mass="25535">FPKEDKAFRKWIRVTIDPAVYENVQEELESNLTTRRMLRTLRKRFAASATQTREEARREYHKALQSARRANQSAEKWHSTWMTALNRAKNAKLTEIEGNQGIADFLDAISARYAPNWATRKREEIFEAEVKGRELSQTLEISASQFLAITRNAPQTKKHQAHAILGQIPSEPAEQLPPLKYLYMRPGTNFKHKHSPEECVTLEYAIIGQRAEDCKIRISKS</sequence>
<proteinExistence type="predicted"/>
<dbReference type="Proteomes" id="UP000887229">
    <property type="component" value="Unassembled WGS sequence"/>
</dbReference>
<dbReference type="OrthoDB" id="4759576at2759"/>
<evidence type="ECO:0000313" key="3">
    <source>
        <dbReference type="Proteomes" id="UP000887229"/>
    </source>
</evidence>
<reference evidence="2" key="1">
    <citation type="journal article" date="2021" name="IMA Fungus">
        <title>Genomic characterization of three marine fungi, including Emericellopsis atlantica sp. nov. with signatures of a generalist lifestyle and marine biomass degradation.</title>
        <authorList>
            <person name="Hagestad O.C."/>
            <person name="Hou L."/>
            <person name="Andersen J.H."/>
            <person name="Hansen E.H."/>
            <person name="Altermark B."/>
            <person name="Li C."/>
            <person name="Kuhnert E."/>
            <person name="Cox R.J."/>
            <person name="Crous P.W."/>
            <person name="Spatafora J.W."/>
            <person name="Lail K."/>
            <person name="Amirebrahimi M."/>
            <person name="Lipzen A."/>
            <person name="Pangilinan J."/>
            <person name="Andreopoulos W."/>
            <person name="Hayes R.D."/>
            <person name="Ng V."/>
            <person name="Grigoriev I.V."/>
            <person name="Jackson S.A."/>
            <person name="Sutton T.D.S."/>
            <person name="Dobson A.D.W."/>
            <person name="Rama T."/>
        </authorList>
    </citation>
    <scope>NUCLEOTIDE SEQUENCE</scope>
    <source>
        <strain evidence="2">TS7</strain>
    </source>
</reference>
<keyword evidence="3" id="KW-1185">Reference proteome</keyword>
<feature type="coiled-coil region" evidence="1">
    <location>
        <begin position="46"/>
        <end position="73"/>
    </location>
</feature>
<protein>
    <submittedName>
        <fullName evidence="2">Uncharacterized protein</fullName>
    </submittedName>
</protein>
<dbReference type="EMBL" id="MU251330">
    <property type="protein sequence ID" value="KAG9249356.1"/>
    <property type="molecule type" value="Genomic_DNA"/>
</dbReference>
<feature type="non-terminal residue" evidence="2">
    <location>
        <position position="1"/>
    </location>
</feature>